<comment type="caution">
    <text evidence="2">The sequence shown here is derived from an EMBL/GenBank/DDBJ whole genome shotgun (WGS) entry which is preliminary data.</text>
</comment>
<protein>
    <submittedName>
        <fullName evidence="2">Uncharacterized protein</fullName>
    </submittedName>
</protein>
<proteinExistence type="predicted"/>
<dbReference type="AlphaFoldDB" id="A0A8S0Z405"/>
<feature type="compositionally biased region" description="Polar residues" evidence="1">
    <location>
        <begin position="15"/>
        <end position="33"/>
    </location>
</feature>
<sequence>MITRARASRARLTPPDSSLRSAVQSPEVTTQVPVITEASSSTSSDEFFSPPTSPTPVRRQGRGRPPVCLGSRGPSASNRAPAIGGNVRRMKWTSSMNENVMRAYFVATEGETNLTAYRNRLLTLFQELEPTVNVTVQRLSDQVRAIKRCNLLNSSVLERLRSDLQISLTTFPSSQAVTHQDLEIPQASPAEGEEIDASSVSTQYNDIIRNTLEGAILEYGSMNFVNRPRLPRLPMHKRNKALVCALDSILPPYFEKCENLSDTHSILYCAAVTACRVAGVKFSRVDMAPRPKSLMPSWQCRIERRIAEARVLIGKLIRFRSGNTRPRVMRFVNQTFSGTGIRSCDYMARVTERIDFLKQKVYAWANRIRRYKKRVDRYTQNRTSKGTRGGFIDGGRSLI</sequence>
<dbReference type="OrthoDB" id="983479at2759"/>
<name>A0A8S0Z405_ARCPL</name>
<gene>
    <name evidence="2" type="ORF">APLA_LOCUS2833</name>
</gene>
<dbReference type="Proteomes" id="UP000494256">
    <property type="component" value="Unassembled WGS sequence"/>
</dbReference>
<dbReference type="EMBL" id="CADEBD010000276">
    <property type="protein sequence ID" value="CAB3227166.1"/>
    <property type="molecule type" value="Genomic_DNA"/>
</dbReference>
<feature type="region of interest" description="Disordered" evidence="1">
    <location>
        <begin position="1"/>
        <end position="82"/>
    </location>
</feature>
<evidence type="ECO:0000313" key="2">
    <source>
        <dbReference type="EMBL" id="CAB3227166.1"/>
    </source>
</evidence>
<evidence type="ECO:0000256" key="1">
    <source>
        <dbReference type="SAM" id="MobiDB-lite"/>
    </source>
</evidence>
<organism evidence="2 3">
    <name type="scientific">Arctia plantaginis</name>
    <name type="common">Wood tiger moth</name>
    <name type="synonym">Phalaena plantaginis</name>
    <dbReference type="NCBI Taxonomy" id="874455"/>
    <lineage>
        <taxon>Eukaryota</taxon>
        <taxon>Metazoa</taxon>
        <taxon>Ecdysozoa</taxon>
        <taxon>Arthropoda</taxon>
        <taxon>Hexapoda</taxon>
        <taxon>Insecta</taxon>
        <taxon>Pterygota</taxon>
        <taxon>Neoptera</taxon>
        <taxon>Endopterygota</taxon>
        <taxon>Lepidoptera</taxon>
        <taxon>Glossata</taxon>
        <taxon>Ditrysia</taxon>
        <taxon>Noctuoidea</taxon>
        <taxon>Erebidae</taxon>
        <taxon>Arctiinae</taxon>
        <taxon>Arctia</taxon>
    </lineage>
</organism>
<evidence type="ECO:0000313" key="3">
    <source>
        <dbReference type="Proteomes" id="UP000494256"/>
    </source>
</evidence>
<feature type="compositionally biased region" description="Low complexity" evidence="1">
    <location>
        <begin position="36"/>
        <end position="67"/>
    </location>
</feature>
<accession>A0A8S0Z405</accession>
<reference evidence="2 3" key="1">
    <citation type="submission" date="2020-04" db="EMBL/GenBank/DDBJ databases">
        <authorList>
            <person name="Wallbank WR R."/>
            <person name="Pardo Diaz C."/>
            <person name="Kozak K."/>
            <person name="Martin S."/>
            <person name="Jiggins C."/>
            <person name="Moest M."/>
            <person name="Warren A I."/>
            <person name="Byers J.R.P. K."/>
            <person name="Montejo-Kovacevich G."/>
            <person name="Yen C E."/>
        </authorList>
    </citation>
    <scope>NUCLEOTIDE SEQUENCE [LARGE SCALE GENOMIC DNA]</scope>
</reference>